<name>A0A7G4AWF2_9CAUD</name>
<proteinExistence type="predicted"/>
<sequence>MEFPFKFNVTNTEAVDAKVVIKFINEADEEHIKVTYDLEKFDQVVKNLRHAYRSAKRQARTQKKLERFAKKHTEIDQD</sequence>
<reference evidence="1 2" key="1">
    <citation type="submission" date="2020-07" db="EMBL/GenBank/DDBJ databases">
        <title>Streptomyces phage Genome sequencing and assembly.</title>
        <authorList>
            <person name="Sharma V."/>
            <person name="Hardy A."/>
            <person name="Frunzke J."/>
        </authorList>
    </citation>
    <scope>NUCLEOTIDE SEQUENCE [LARGE SCALE GENOMIC DNA]</scope>
</reference>
<evidence type="ECO:0000313" key="1">
    <source>
        <dbReference type="EMBL" id="QMP84342.1"/>
    </source>
</evidence>
<dbReference type="EMBL" id="MT711976">
    <property type="protein sequence ID" value="QMP84342.1"/>
    <property type="molecule type" value="Genomic_DNA"/>
</dbReference>
<evidence type="ECO:0000313" key="2">
    <source>
        <dbReference type="Proteomes" id="UP000515922"/>
    </source>
</evidence>
<dbReference type="Proteomes" id="UP000515922">
    <property type="component" value="Segment"/>
</dbReference>
<keyword evidence="2" id="KW-1185">Reference proteome</keyword>
<organism evidence="1 2">
    <name type="scientific">Streptomyces phage Coruscant</name>
    <dbReference type="NCBI Taxonomy" id="2739834"/>
    <lineage>
        <taxon>Viruses</taxon>
        <taxon>Duplodnaviria</taxon>
        <taxon>Heunggongvirae</taxon>
        <taxon>Uroviricota</taxon>
        <taxon>Caudoviricetes</taxon>
        <taxon>Stanwilliamsviridae</taxon>
        <taxon>Boydwoodruffvirinae</taxon>
        <taxon>Coruscantvirus</taxon>
        <taxon>Coruscantvirus coruscant</taxon>
    </lineage>
</organism>
<protein>
    <submittedName>
        <fullName evidence="1">Uncharacterized protein</fullName>
    </submittedName>
</protein>
<gene>
    <name evidence="1" type="ORF">HUN41_00254</name>
</gene>
<accession>A0A7G4AWF2</accession>